<organism evidence="2">
    <name type="scientific">Tanacetum cinerariifolium</name>
    <name type="common">Dalmatian daisy</name>
    <name type="synonym">Chrysanthemum cinerariifolium</name>
    <dbReference type="NCBI Taxonomy" id="118510"/>
    <lineage>
        <taxon>Eukaryota</taxon>
        <taxon>Viridiplantae</taxon>
        <taxon>Streptophyta</taxon>
        <taxon>Embryophyta</taxon>
        <taxon>Tracheophyta</taxon>
        <taxon>Spermatophyta</taxon>
        <taxon>Magnoliopsida</taxon>
        <taxon>eudicotyledons</taxon>
        <taxon>Gunneridae</taxon>
        <taxon>Pentapetalae</taxon>
        <taxon>asterids</taxon>
        <taxon>campanulids</taxon>
        <taxon>Asterales</taxon>
        <taxon>Asteraceae</taxon>
        <taxon>Asteroideae</taxon>
        <taxon>Anthemideae</taxon>
        <taxon>Anthemidinae</taxon>
        <taxon>Tanacetum</taxon>
    </lineage>
</organism>
<dbReference type="AlphaFoldDB" id="A0A699KDX2"/>
<evidence type="ECO:0000313" key="2">
    <source>
        <dbReference type="EMBL" id="GFA89860.1"/>
    </source>
</evidence>
<protein>
    <recommendedName>
        <fullName evidence="3">Transposase (Putative), gypsy type</fullName>
    </recommendedName>
</protein>
<dbReference type="EMBL" id="BKCJ010510002">
    <property type="protein sequence ID" value="GFA89860.1"/>
    <property type="molecule type" value="Genomic_DNA"/>
</dbReference>
<feature type="region of interest" description="Disordered" evidence="1">
    <location>
        <begin position="135"/>
        <end position="159"/>
    </location>
</feature>
<accession>A0A699KDX2</accession>
<gene>
    <name evidence="2" type="ORF">Tci_661832</name>
</gene>
<comment type="caution">
    <text evidence="2">The sequence shown here is derived from an EMBL/GenBank/DDBJ whole genome shotgun (WGS) entry which is preliminary data.</text>
</comment>
<name>A0A699KDX2_TANCI</name>
<evidence type="ECO:0000256" key="1">
    <source>
        <dbReference type="SAM" id="MobiDB-lite"/>
    </source>
</evidence>
<evidence type="ECO:0008006" key="3">
    <source>
        <dbReference type="Google" id="ProtNLM"/>
    </source>
</evidence>
<proteinExistence type="predicted"/>
<feature type="non-terminal residue" evidence="2">
    <location>
        <position position="1"/>
    </location>
</feature>
<sequence>PLVVSCHSGKMLRKDPLHTPDEFSEEAYMDLFVFIYHADPTKVKVGEREIREGEVPLLELTKYRVVLLAGVYDQGNAAAVGVGNDDVNEGSDDDAATKNTEHSGHVVRLGGIKILADDEAQALVADKPKKFRKRKTIKGAGSSGISPKKLRGNHGTSGDAGAITARKSLAALQDLLDKSTLAAEIGVTAAATVPFVTSCVTPTPGHEGGEDADSVSAADVRTKRPTERCTVPTSSVLIPAILTAVVATSVVAGTSILQPKEVNEPTRASIFVDSTSMGNVDSDAVGPSQPAGNDISSKSFYVSLDMDFEALRQVYVPKWDVLNDSLLDDPSCGSKDAFGTCTLGKKRLEGRCVMQEKLLKEKDIANVEAAKAARACEQESLKKRNVALEFATVAKDTEIAKLSQDLSQLQLSCDDLSIKASTVECEKVMRGS</sequence>
<reference evidence="2" key="1">
    <citation type="journal article" date="2019" name="Sci. Rep.">
        <title>Draft genome of Tanacetum cinerariifolium, the natural source of mosquito coil.</title>
        <authorList>
            <person name="Yamashiro T."/>
            <person name="Shiraishi A."/>
            <person name="Satake H."/>
            <person name="Nakayama K."/>
        </authorList>
    </citation>
    <scope>NUCLEOTIDE SEQUENCE</scope>
</reference>
<feature type="region of interest" description="Disordered" evidence="1">
    <location>
        <begin position="202"/>
        <end position="225"/>
    </location>
</feature>